<reference evidence="3 4" key="1">
    <citation type="submission" date="2020-11" db="EMBL/GenBank/DDBJ databases">
        <title>Pseudonocardia abyssalis sp. nov. and Pseudonocardia oceani sp. nov., description and phylogenomic analysis of two novel actinomycetes isolated from the deep Southern Ocean.</title>
        <authorList>
            <person name="Parra J."/>
        </authorList>
    </citation>
    <scope>NUCLEOTIDE SEQUENCE [LARGE SCALE GENOMIC DNA]</scope>
    <source>
        <strain evidence="3 4">KRD-168</strain>
    </source>
</reference>
<dbReference type="Pfam" id="PF19694">
    <property type="entry name" value="DUF6194"/>
    <property type="match status" value="1"/>
</dbReference>
<sequence>MDFAAIRRHIVDTLPGTDVLEANGDLFFVHDPDRDLPDARKMPWATIVTSNAYDDGSDLDRPGVFRLNVGLTKDEFARRFPDDGQHDLTAPDVLLPHPTYGGRHWACVLNPDTTWPDVRGLLDRAHARAVRRHANAARRKASQHATERVAWPEGGRVNTGDVNDAPEPGIISTDPTTSG</sequence>
<evidence type="ECO:0000313" key="3">
    <source>
        <dbReference type="EMBL" id="MBW0136840.1"/>
    </source>
</evidence>
<name>A0ABS6UX66_9PSEU</name>
<feature type="region of interest" description="Disordered" evidence="1">
    <location>
        <begin position="136"/>
        <end position="179"/>
    </location>
</feature>
<keyword evidence="4" id="KW-1185">Reference proteome</keyword>
<evidence type="ECO:0000259" key="2">
    <source>
        <dbReference type="Pfam" id="PF19694"/>
    </source>
</evidence>
<dbReference type="RefSeq" id="WP_218602375.1">
    <property type="nucleotide sequence ID" value="NZ_JADQDJ010000061.1"/>
</dbReference>
<protein>
    <recommendedName>
        <fullName evidence="2">DUF6194 domain-containing protein</fullName>
    </recommendedName>
</protein>
<accession>A0ABS6UX66</accession>
<gene>
    <name evidence="3" type="ORF">I4I81_21595</name>
</gene>
<organism evidence="3 4">
    <name type="scientific">Pseudonocardia abyssalis</name>
    <dbReference type="NCBI Taxonomy" id="2792008"/>
    <lineage>
        <taxon>Bacteria</taxon>
        <taxon>Bacillati</taxon>
        <taxon>Actinomycetota</taxon>
        <taxon>Actinomycetes</taxon>
        <taxon>Pseudonocardiales</taxon>
        <taxon>Pseudonocardiaceae</taxon>
        <taxon>Pseudonocardia</taxon>
    </lineage>
</organism>
<dbReference type="EMBL" id="JADQDK010000001">
    <property type="protein sequence ID" value="MBW0136840.1"/>
    <property type="molecule type" value="Genomic_DNA"/>
</dbReference>
<evidence type="ECO:0000313" key="4">
    <source>
        <dbReference type="Proteomes" id="UP000694287"/>
    </source>
</evidence>
<dbReference type="InterPro" id="IPR045676">
    <property type="entry name" value="DUF6194"/>
</dbReference>
<dbReference type="Proteomes" id="UP000694287">
    <property type="component" value="Unassembled WGS sequence"/>
</dbReference>
<proteinExistence type="predicted"/>
<feature type="domain" description="DUF6194" evidence="2">
    <location>
        <begin position="1"/>
        <end position="137"/>
    </location>
</feature>
<evidence type="ECO:0000256" key="1">
    <source>
        <dbReference type="SAM" id="MobiDB-lite"/>
    </source>
</evidence>
<comment type="caution">
    <text evidence="3">The sequence shown here is derived from an EMBL/GenBank/DDBJ whole genome shotgun (WGS) entry which is preliminary data.</text>
</comment>